<organism evidence="3 4">
    <name type="scientific">Alloalcanivorax marinus</name>
    <dbReference type="NCBI Taxonomy" id="1177169"/>
    <lineage>
        <taxon>Bacteria</taxon>
        <taxon>Pseudomonadati</taxon>
        <taxon>Pseudomonadota</taxon>
        <taxon>Gammaproteobacteria</taxon>
        <taxon>Oceanospirillales</taxon>
        <taxon>Alcanivoracaceae</taxon>
        <taxon>Alloalcanivorax</taxon>
    </lineage>
</organism>
<dbReference type="RefSeq" id="WP_228233691.1">
    <property type="nucleotide sequence ID" value="NZ_ARXL01000006.1"/>
</dbReference>
<dbReference type="InterPro" id="IPR054098">
    <property type="entry name" value="NGO1945-like_C"/>
</dbReference>
<evidence type="ECO:0000313" key="4">
    <source>
        <dbReference type="Proteomes" id="UP001108027"/>
    </source>
</evidence>
<reference evidence="3" key="1">
    <citation type="submission" date="2021-10" db="EMBL/GenBank/DDBJ databases">
        <title>The diversity and Nitrogen Metabolism of Culturable Nitrate-Utilizing Bacteria Within the Oxygen Minimum Zone of the Changjiang (Yangtze River)Estuary.</title>
        <authorList>
            <person name="Zhang D."/>
            <person name="Zheng J."/>
            <person name="Liu S."/>
            <person name="He W."/>
        </authorList>
    </citation>
    <scope>NUCLEOTIDE SEQUENCE</scope>
    <source>
        <strain evidence="3">FXH-223</strain>
    </source>
</reference>
<dbReference type="InterPro" id="IPR018640">
    <property type="entry name" value="DUF2063"/>
</dbReference>
<gene>
    <name evidence="3" type="ORF">LL252_08045</name>
</gene>
<accession>A0A9Q3YM81</accession>
<dbReference type="InterPro" id="IPR044922">
    <property type="entry name" value="DUF2063_N_sf"/>
</dbReference>
<dbReference type="EMBL" id="JAJGNA010000007">
    <property type="protein sequence ID" value="MCC4308522.1"/>
    <property type="molecule type" value="Genomic_DNA"/>
</dbReference>
<comment type="caution">
    <text evidence="3">The sequence shown here is derived from an EMBL/GenBank/DDBJ whole genome shotgun (WGS) entry which is preliminary data.</text>
</comment>
<evidence type="ECO:0000259" key="1">
    <source>
        <dbReference type="Pfam" id="PF09836"/>
    </source>
</evidence>
<keyword evidence="4" id="KW-1185">Reference proteome</keyword>
<dbReference type="Pfam" id="PF09836">
    <property type="entry name" value="DUF2063"/>
    <property type="match status" value="1"/>
</dbReference>
<feature type="domain" description="Putative DNA-binding" evidence="1">
    <location>
        <begin position="15"/>
        <end position="100"/>
    </location>
</feature>
<name>A0A9Q3YM81_9GAMM</name>
<keyword evidence="3" id="KW-0238">DNA-binding</keyword>
<dbReference type="Proteomes" id="UP001108027">
    <property type="component" value="Unassembled WGS sequence"/>
</dbReference>
<dbReference type="AlphaFoldDB" id="A0A9Q3YM81"/>
<dbReference type="Gene3D" id="3.90.930.50">
    <property type="match status" value="1"/>
</dbReference>
<dbReference type="Pfam" id="PF22106">
    <property type="entry name" value="NGO1945_C"/>
    <property type="match status" value="1"/>
</dbReference>
<dbReference type="Gene3D" id="1.10.150.690">
    <property type="entry name" value="DUF2063"/>
    <property type="match status" value="1"/>
</dbReference>
<proteinExistence type="predicted"/>
<dbReference type="GO" id="GO:0003677">
    <property type="term" value="F:DNA binding"/>
    <property type="evidence" value="ECO:0007669"/>
    <property type="project" value="UniProtKB-KW"/>
</dbReference>
<feature type="domain" description="NGO1945-like C-terminal" evidence="2">
    <location>
        <begin position="152"/>
        <end position="248"/>
    </location>
</feature>
<evidence type="ECO:0000259" key="2">
    <source>
        <dbReference type="Pfam" id="PF22106"/>
    </source>
</evidence>
<protein>
    <submittedName>
        <fullName evidence="3">DNA-binding domain-containing protein</fullName>
    </submittedName>
</protein>
<sequence length="263" mass="29780">MGAPGSGREPEFQRIQRRFAAHLRDPERHPAPEGIEERRLAVYRNLFFNNINGFLEKGFPVLRALHDEPGWRRLVRTFFDAHTSRSPYFLEIGREFVTFLAEEHTPEEGAPPFLAELAHYEWMEVVLETTDAPAPDRIRADGDPLTGVPCLSPLHAVLQYRWPVHRIGPEHRPAEPPSQPVWLLIYRDGDERVAFMEINAATARLLALIGEHPADSGERLLARLAEEMGHPDPAAVRAFGADLLDGLRRRGLILGTREETSGR</sequence>
<evidence type="ECO:0000313" key="3">
    <source>
        <dbReference type="EMBL" id="MCC4308522.1"/>
    </source>
</evidence>